<evidence type="ECO:0000313" key="2">
    <source>
        <dbReference type="EMBL" id="TVZ02533.1"/>
    </source>
</evidence>
<reference evidence="2 3" key="1">
    <citation type="submission" date="2018-11" db="EMBL/GenBank/DDBJ databases">
        <title>Trebonia kvetii gen.nov., sp.nov., a novel acidophilic actinobacterium, and proposal of the new actinobacterial family Treboniaceae fam. nov.</title>
        <authorList>
            <person name="Rapoport D."/>
            <person name="Sagova-Mareckova M."/>
            <person name="Sedlacek I."/>
            <person name="Provaznik J."/>
            <person name="Kralova S."/>
            <person name="Pavlinic D."/>
            <person name="Benes V."/>
            <person name="Kopecky J."/>
        </authorList>
    </citation>
    <scope>NUCLEOTIDE SEQUENCE [LARGE SCALE GENOMIC DNA]</scope>
    <source>
        <strain evidence="2 3">15Tr583</strain>
    </source>
</reference>
<dbReference type="EMBL" id="RPFW01000005">
    <property type="protein sequence ID" value="TVZ02533.1"/>
    <property type="molecule type" value="Genomic_DNA"/>
</dbReference>
<dbReference type="PANTHER" id="PTHR22642">
    <property type="entry name" value="IMIDAZOLONEPROPIONASE"/>
    <property type="match status" value="1"/>
</dbReference>
<dbReference type="InterPro" id="IPR011059">
    <property type="entry name" value="Metal-dep_hydrolase_composite"/>
</dbReference>
<dbReference type="PANTHER" id="PTHR22642:SF2">
    <property type="entry name" value="PROTEIN LONG AFTER FAR-RED 3"/>
    <property type="match status" value="1"/>
</dbReference>
<proteinExistence type="predicted"/>
<dbReference type="GO" id="GO:0016810">
    <property type="term" value="F:hydrolase activity, acting on carbon-nitrogen (but not peptide) bonds"/>
    <property type="evidence" value="ECO:0007669"/>
    <property type="project" value="InterPro"/>
</dbReference>
<protein>
    <submittedName>
        <fullName evidence="2">Amidohydrolase</fullName>
    </submittedName>
</protein>
<dbReference type="InterPro" id="IPR032466">
    <property type="entry name" value="Metal_Hydrolase"/>
</dbReference>
<accession>A0A6P2BZC4</accession>
<dbReference type="RefSeq" id="WP_145857638.1">
    <property type="nucleotide sequence ID" value="NZ_RPFW01000005.1"/>
</dbReference>
<sequence>MARPPARRMLIRGARVWPADGHLAAEEALADLPRRDVRLAAGQIAGCAPRLRPERGEEVMEAAGGVLLPGLHDHHVHLRALAAAAASVAVGPPQARTAADLAARLHAADAELPPGGWLRAVGYHESVAGELDRQVLDRLLPRRPVRVQHRTGALWVVNSLAAERLGLDQCELGGVERDDAGRPTGRLWRMDRWLADRVPGLTADLGAVSRKAASLGITGFTDATPSVTERDLAFLAGAEMAQRLCCMVPPGVHPPPGIGAGPVKIMLDDSTLPPLDELGGRIGDAHAAGRPAAVHCVTRVQLVLTLAALDQAGRLPGDRIEHGAVIGADSLPDLRGLTVVTQPHFITERGEQYAADVPPDDLPDLWRLRSIIDAGVDVAAGSDAPFGNEDPWDVMRAAVRRPAPFRAGEAVSPARALALFLGEPAAPGRRRLVAPGRPADLTLLRAGPLEVLDSLASDLVAATFIGGELGYARG</sequence>
<dbReference type="AlphaFoldDB" id="A0A6P2BZC4"/>
<dbReference type="SUPFAM" id="SSF51338">
    <property type="entry name" value="Composite domain of metallo-dependent hydrolases"/>
    <property type="match status" value="1"/>
</dbReference>
<organism evidence="2 3">
    <name type="scientific">Trebonia kvetii</name>
    <dbReference type="NCBI Taxonomy" id="2480626"/>
    <lineage>
        <taxon>Bacteria</taxon>
        <taxon>Bacillati</taxon>
        <taxon>Actinomycetota</taxon>
        <taxon>Actinomycetes</taxon>
        <taxon>Streptosporangiales</taxon>
        <taxon>Treboniaceae</taxon>
        <taxon>Trebonia</taxon>
    </lineage>
</organism>
<name>A0A6P2BZC4_9ACTN</name>
<comment type="caution">
    <text evidence="2">The sequence shown here is derived from an EMBL/GenBank/DDBJ whole genome shotgun (WGS) entry which is preliminary data.</text>
</comment>
<dbReference type="Proteomes" id="UP000460272">
    <property type="component" value="Unassembled WGS sequence"/>
</dbReference>
<dbReference type="OrthoDB" id="3173428at2"/>
<dbReference type="SUPFAM" id="SSF51556">
    <property type="entry name" value="Metallo-dependent hydrolases"/>
    <property type="match status" value="1"/>
</dbReference>
<evidence type="ECO:0000259" key="1">
    <source>
        <dbReference type="Pfam" id="PF07969"/>
    </source>
</evidence>
<feature type="domain" description="Amidohydrolase 3" evidence="1">
    <location>
        <begin position="58"/>
        <end position="468"/>
    </location>
</feature>
<dbReference type="Pfam" id="PF07969">
    <property type="entry name" value="Amidohydro_3"/>
    <property type="match status" value="1"/>
</dbReference>
<gene>
    <name evidence="2" type="ORF">EAS64_27495</name>
</gene>
<dbReference type="Gene3D" id="3.20.20.140">
    <property type="entry name" value="Metal-dependent hydrolases"/>
    <property type="match status" value="2"/>
</dbReference>
<evidence type="ECO:0000313" key="3">
    <source>
        <dbReference type="Proteomes" id="UP000460272"/>
    </source>
</evidence>
<dbReference type="Gene3D" id="2.30.40.10">
    <property type="entry name" value="Urease, subunit C, domain 1"/>
    <property type="match status" value="1"/>
</dbReference>
<keyword evidence="2" id="KW-0378">Hydrolase</keyword>
<dbReference type="Gene3D" id="3.10.310.70">
    <property type="match status" value="1"/>
</dbReference>
<keyword evidence="3" id="KW-1185">Reference proteome</keyword>
<dbReference type="InterPro" id="IPR013108">
    <property type="entry name" value="Amidohydro_3"/>
</dbReference>